<evidence type="ECO:0000313" key="13">
    <source>
        <dbReference type="EMBL" id="MPL88020.1"/>
    </source>
</evidence>
<comment type="caution">
    <text evidence="13">The sequence shown here is derived from an EMBL/GenBank/DDBJ whole genome shotgun (WGS) entry which is preliminary data.</text>
</comment>
<evidence type="ECO:0000256" key="8">
    <source>
        <dbReference type="ARBA" id="ARBA00022989"/>
    </source>
</evidence>
<evidence type="ECO:0000256" key="11">
    <source>
        <dbReference type="SAM" id="Phobius"/>
    </source>
</evidence>
<evidence type="ECO:0000256" key="4">
    <source>
        <dbReference type="ARBA" id="ARBA00022475"/>
    </source>
</evidence>
<keyword evidence="5" id="KW-0997">Cell inner membrane</keyword>
<keyword evidence="6 11" id="KW-0812">Transmembrane</keyword>
<gene>
    <name evidence="13" type="ORF">SDC9_34033</name>
</gene>
<keyword evidence="8 11" id="KW-1133">Transmembrane helix</keyword>
<evidence type="ECO:0000256" key="2">
    <source>
        <dbReference type="ARBA" id="ARBA00006555"/>
    </source>
</evidence>
<feature type="domain" description="TonB C-terminal" evidence="12">
    <location>
        <begin position="166"/>
        <end position="258"/>
    </location>
</feature>
<proteinExistence type="inferred from homology"/>
<dbReference type="GO" id="GO:0030288">
    <property type="term" value="C:outer membrane-bounded periplasmic space"/>
    <property type="evidence" value="ECO:0007669"/>
    <property type="project" value="InterPro"/>
</dbReference>
<comment type="similarity">
    <text evidence="2">Belongs to the TonB family.</text>
</comment>
<keyword evidence="9 11" id="KW-0472">Membrane</keyword>
<evidence type="ECO:0000256" key="10">
    <source>
        <dbReference type="SAM" id="MobiDB-lite"/>
    </source>
</evidence>
<evidence type="ECO:0000256" key="9">
    <source>
        <dbReference type="ARBA" id="ARBA00023136"/>
    </source>
</evidence>
<evidence type="ECO:0000256" key="3">
    <source>
        <dbReference type="ARBA" id="ARBA00022448"/>
    </source>
</evidence>
<evidence type="ECO:0000256" key="6">
    <source>
        <dbReference type="ARBA" id="ARBA00022692"/>
    </source>
</evidence>
<dbReference type="PANTHER" id="PTHR33446:SF2">
    <property type="entry name" value="PROTEIN TONB"/>
    <property type="match status" value="1"/>
</dbReference>
<name>A0A644V9L0_9ZZZZ</name>
<dbReference type="GO" id="GO:0098797">
    <property type="term" value="C:plasma membrane protein complex"/>
    <property type="evidence" value="ECO:0007669"/>
    <property type="project" value="TreeGrafter"/>
</dbReference>
<evidence type="ECO:0000256" key="1">
    <source>
        <dbReference type="ARBA" id="ARBA00004383"/>
    </source>
</evidence>
<feature type="compositionally biased region" description="Low complexity" evidence="10">
    <location>
        <begin position="117"/>
        <end position="127"/>
    </location>
</feature>
<sequence>MKSGNDNRLRTGFISSIIFHIAIFTFIGLLGFFSTTLPSDQSAEVSIIGGNESGGGGNNTQNIQGPSSQSKPEVQPMPQTTENSDTIANKDDIDAVENDEKQIPQPNYMQQSAGVPSSGSDNSNQSGAGSGSGGGNGSGPGSGGGNGSGTGTGNGSGDGSGDSGNVAAVPPRVVSRVQPIYPRSARQQGIEGTVHMRLLVNSNGVVSEAVVTGSSGNEELDAAGAAAAEKWQFIPAQNGFGQDIDCYANVAITFSLYR</sequence>
<protein>
    <recommendedName>
        <fullName evidence="12">TonB C-terminal domain-containing protein</fullName>
    </recommendedName>
</protein>
<reference evidence="13" key="1">
    <citation type="submission" date="2019-08" db="EMBL/GenBank/DDBJ databases">
        <authorList>
            <person name="Kucharzyk K."/>
            <person name="Murdoch R.W."/>
            <person name="Higgins S."/>
            <person name="Loffler F."/>
        </authorList>
    </citation>
    <scope>NUCLEOTIDE SEQUENCE</scope>
</reference>
<keyword evidence="7" id="KW-0653">Protein transport</keyword>
<feature type="transmembrane region" description="Helical" evidence="11">
    <location>
        <begin position="12"/>
        <end position="33"/>
    </location>
</feature>
<evidence type="ECO:0000259" key="12">
    <source>
        <dbReference type="PROSITE" id="PS52015"/>
    </source>
</evidence>
<dbReference type="Pfam" id="PF03544">
    <property type="entry name" value="TonB_C"/>
    <property type="match status" value="1"/>
</dbReference>
<dbReference type="SUPFAM" id="SSF74653">
    <property type="entry name" value="TolA/TonB C-terminal domain"/>
    <property type="match status" value="1"/>
</dbReference>
<feature type="region of interest" description="Disordered" evidence="10">
    <location>
        <begin position="100"/>
        <end position="168"/>
    </location>
</feature>
<keyword evidence="4" id="KW-1003">Cell membrane</keyword>
<dbReference type="InterPro" id="IPR006260">
    <property type="entry name" value="TonB/TolA_C"/>
</dbReference>
<dbReference type="GO" id="GO:0055085">
    <property type="term" value="P:transmembrane transport"/>
    <property type="evidence" value="ECO:0007669"/>
    <property type="project" value="InterPro"/>
</dbReference>
<organism evidence="13">
    <name type="scientific">bioreactor metagenome</name>
    <dbReference type="NCBI Taxonomy" id="1076179"/>
    <lineage>
        <taxon>unclassified sequences</taxon>
        <taxon>metagenomes</taxon>
        <taxon>ecological metagenomes</taxon>
    </lineage>
</organism>
<evidence type="ECO:0000256" key="7">
    <source>
        <dbReference type="ARBA" id="ARBA00022927"/>
    </source>
</evidence>
<keyword evidence="3" id="KW-0813">Transport</keyword>
<dbReference type="NCBIfam" id="TIGR01352">
    <property type="entry name" value="tonB_Cterm"/>
    <property type="match status" value="1"/>
</dbReference>
<dbReference type="GO" id="GO:0015891">
    <property type="term" value="P:siderophore transport"/>
    <property type="evidence" value="ECO:0007669"/>
    <property type="project" value="InterPro"/>
</dbReference>
<dbReference type="InterPro" id="IPR003538">
    <property type="entry name" value="TonB"/>
</dbReference>
<comment type="subcellular location">
    <subcellularLocation>
        <location evidence="1">Cell inner membrane</location>
        <topology evidence="1">Single-pass membrane protein</topology>
        <orientation evidence="1">Periplasmic side</orientation>
    </subcellularLocation>
</comment>
<evidence type="ECO:0000256" key="5">
    <source>
        <dbReference type="ARBA" id="ARBA00022519"/>
    </source>
</evidence>
<dbReference type="AlphaFoldDB" id="A0A644V9L0"/>
<dbReference type="PRINTS" id="PR01374">
    <property type="entry name" value="TONBPROTEIN"/>
</dbReference>
<dbReference type="EMBL" id="VSSQ01000249">
    <property type="protein sequence ID" value="MPL88020.1"/>
    <property type="molecule type" value="Genomic_DNA"/>
</dbReference>
<dbReference type="GO" id="GO:0031992">
    <property type="term" value="F:energy transducer activity"/>
    <property type="evidence" value="ECO:0007669"/>
    <property type="project" value="InterPro"/>
</dbReference>
<dbReference type="PROSITE" id="PS52015">
    <property type="entry name" value="TONB_CTD"/>
    <property type="match status" value="1"/>
</dbReference>
<dbReference type="Gene3D" id="3.30.1150.10">
    <property type="match status" value="1"/>
</dbReference>
<feature type="compositionally biased region" description="Gly residues" evidence="10">
    <location>
        <begin position="128"/>
        <end position="162"/>
    </location>
</feature>
<feature type="region of interest" description="Disordered" evidence="10">
    <location>
        <begin position="47"/>
        <end position="88"/>
    </location>
</feature>
<feature type="compositionally biased region" description="Polar residues" evidence="10">
    <location>
        <begin position="104"/>
        <end position="115"/>
    </location>
</feature>
<dbReference type="GO" id="GO:0015031">
    <property type="term" value="P:protein transport"/>
    <property type="evidence" value="ECO:0007669"/>
    <property type="project" value="UniProtKB-KW"/>
</dbReference>
<dbReference type="PANTHER" id="PTHR33446">
    <property type="entry name" value="PROTEIN TONB-RELATED"/>
    <property type="match status" value="1"/>
</dbReference>
<dbReference type="InterPro" id="IPR051045">
    <property type="entry name" value="TonB-dependent_transducer"/>
</dbReference>
<dbReference type="InterPro" id="IPR037682">
    <property type="entry name" value="TonB_C"/>
</dbReference>
<accession>A0A644V9L0</accession>
<feature type="compositionally biased region" description="Polar residues" evidence="10">
    <location>
        <begin position="66"/>
        <end position="87"/>
    </location>
</feature>